<name>A0A3P6ZUK7_HYMDI</name>
<proteinExistence type="predicted"/>
<keyword evidence="3 6" id="KW-1133">Transmembrane helix</keyword>
<evidence type="ECO:0000256" key="1">
    <source>
        <dbReference type="ARBA" id="ARBA00004167"/>
    </source>
</evidence>
<dbReference type="InterPro" id="IPR026966">
    <property type="entry name" value="Neurofascin/L1/NrCAM_C"/>
</dbReference>
<feature type="region of interest" description="Disordered" evidence="5">
    <location>
        <begin position="889"/>
        <end position="910"/>
    </location>
</feature>
<evidence type="ECO:0000313" key="8">
    <source>
        <dbReference type="EMBL" id="VDL61248.1"/>
    </source>
</evidence>
<dbReference type="Proteomes" id="UP000274504">
    <property type="component" value="Unassembled WGS sequence"/>
</dbReference>
<accession>A0A3P6ZUK7</accession>
<keyword evidence="4 6" id="KW-0472">Membrane</keyword>
<organism evidence="8 9">
    <name type="scientific">Hymenolepis diminuta</name>
    <name type="common">Rat tapeworm</name>
    <dbReference type="NCBI Taxonomy" id="6216"/>
    <lineage>
        <taxon>Eukaryota</taxon>
        <taxon>Metazoa</taxon>
        <taxon>Spiralia</taxon>
        <taxon>Lophotrochozoa</taxon>
        <taxon>Platyhelminthes</taxon>
        <taxon>Cestoda</taxon>
        <taxon>Eucestoda</taxon>
        <taxon>Cyclophyllidea</taxon>
        <taxon>Hymenolepididae</taxon>
        <taxon>Hymenolepis</taxon>
    </lineage>
</organism>
<evidence type="ECO:0000313" key="9">
    <source>
        <dbReference type="Proteomes" id="UP000274504"/>
    </source>
</evidence>
<feature type="region of interest" description="Disordered" evidence="5">
    <location>
        <begin position="663"/>
        <end position="684"/>
    </location>
</feature>
<gene>
    <name evidence="8" type="ORF">HDID_LOCUS8930</name>
</gene>
<dbReference type="Pfam" id="PF13882">
    <property type="entry name" value="Bravo_FIGEY"/>
    <property type="match status" value="1"/>
</dbReference>
<evidence type="ECO:0000259" key="7">
    <source>
        <dbReference type="Pfam" id="PF13882"/>
    </source>
</evidence>
<evidence type="ECO:0000256" key="5">
    <source>
        <dbReference type="SAM" id="MobiDB-lite"/>
    </source>
</evidence>
<feature type="transmembrane region" description="Helical" evidence="6">
    <location>
        <begin position="779"/>
        <end position="803"/>
    </location>
</feature>
<feature type="compositionally biased region" description="Low complexity" evidence="5">
    <location>
        <begin position="663"/>
        <end position="682"/>
    </location>
</feature>
<sequence length="910" mass="102012">MTIVHFWRVEIARCKMRLLCVFIVIFLLTFTNHFLAKAQDELLEFIPVEGANTKENIYLTDSSPEVLIDATSKVTRSIYFLGSTNLVTHIVLFTCQVATRSKPLTDVKLCCGGGRNNLVCHRLSSQSTVGKISCNQMQFDYVFDSYTGANFSLNFEPIREHPLPYNEQIYCEVEDDEATIQSNIVDLRDAIFYKTQLNVTSSKEVLRAYQHDIPPQDFPLKFSCGAYADKIRNWPSWMAAVWQQYLSSFEWAFCRVGSNGITAAGCAKNKESLGLGDSVTTMDGTLFLLSDTVLAKNPNSAFVCLVRGSTASPIRAYGSDYLQQLNPLITKGFTLNPNAPSSQVQGFTNLSPLETSYQFTEGTALSDFKLLAFYRVPESARPNFRYGWYKDGKKLTDPEATPTSFRLPNKVERSFSGIYELLIMEGGSTRLKFIFNVSVVGAPTFKDVNCIEDLFYALEGSSKRYMCLLNVGENEQVSFKVGINGFEADSGDTLRKILASSLQLQNQPIENLDIDFWRYDSRDSKGVAVEVKNLVVGQNFRLSIKAINAYGQSLVAGTLRVVPKPSLQVAPSRLSCTTECNEDPFDLQCIPTSAVSNQWNSLGIIFQQGWVLARTFTMEMVMEDPDLAKFFEYNSSTPNSLKVSPYIPVADLVKITDLPTTVTTTQTSTSTSGTTNLYTSTSPPKENLQEMLTARLSRAINTLQLECRFQLFVNNSRAKFIPYSMESVIGGASRKRRETSLDEQKKIYDSYNEDDQTLKETFTVSRTFSEVAKPAGANFAWVAAVVIAIIFILIVVIVGVWLCTRNRGETYKLSKKEYKLGNDPIRELKEKETFQTYERPEEPPSLASGIEEHDLEVGSDDDGELEAYNMDPARSRLIESPRTFNEEASFIGQYSSPSRTSGYREHHTAV</sequence>
<dbReference type="OrthoDB" id="6244967at2759"/>
<dbReference type="AlphaFoldDB" id="A0A3P6ZUK7"/>
<evidence type="ECO:0000256" key="2">
    <source>
        <dbReference type="ARBA" id="ARBA00022692"/>
    </source>
</evidence>
<feature type="compositionally biased region" description="Polar residues" evidence="5">
    <location>
        <begin position="892"/>
        <end position="901"/>
    </location>
</feature>
<feature type="domain" description="Neurofascin/L1/NrCAM C-terminal" evidence="7">
    <location>
        <begin position="805"/>
        <end position="896"/>
    </location>
</feature>
<reference evidence="8 9" key="1">
    <citation type="submission" date="2018-11" db="EMBL/GenBank/DDBJ databases">
        <authorList>
            <consortium name="Pathogen Informatics"/>
        </authorList>
    </citation>
    <scope>NUCLEOTIDE SEQUENCE [LARGE SCALE GENOMIC DNA]</scope>
</reference>
<keyword evidence="2 6" id="KW-0812">Transmembrane</keyword>
<comment type="subcellular location">
    <subcellularLocation>
        <location evidence="1">Membrane</location>
        <topology evidence="1">Single-pass membrane protein</topology>
    </subcellularLocation>
</comment>
<evidence type="ECO:0000256" key="3">
    <source>
        <dbReference type="ARBA" id="ARBA00022989"/>
    </source>
</evidence>
<evidence type="ECO:0000256" key="4">
    <source>
        <dbReference type="ARBA" id="ARBA00023136"/>
    </source>
</evidence>
<dbReference type="EMBL" id="UYSG01011171">
    <property type="protein sequence ID" value="VDL61248.1"/>
    <property type="molecule type" value="Genomic_DNA"/>
</dbReference>
<dbReference type="GO" id="GO:0016020">
    <property type="term" value="C:membrane"/>
    <property type="evidence" value="ECO:0007669"/>
    <property type="project" value="UniProtKB-SubCell"/>
</dbReference>
<evidence type="ECO:0000256" key="6">
    <source>
        <dbReference type="SAM" id="Phobius"/>
    </source>
</evidence>
<protein>
    <recommendedName>
        <fullName evidence="7">Neurofascin/L1/NrCAM C-terminal domain-containing protein</fullName>
    </recommendedName>
</protein>